<evidence type="ECO:0000313" key="1">
    <source>
        <dbReference type="EMBL" id="KOO51435.1"/>
    </source>
</evidence>
<comment type="caution">
    <text evidence="1">The sequence shown here is derived from an EMBL/GenBank/DDBJ whole genome shotgun (WGS) entry which is preliminary data.</text>
</comment>
<proteinExistence type="predicted"/>
<dbReference type="EMBL" id="LILB01000001">
    <property type="protein sequence ID" value="KOO51435.1"/>
    <property type="molecule type" value="Genomic_DNA"/>
</dbReference>
<dbReference type="RefSeq" id="WP_053415574.1">
    <property type="nucleotide sequence ID" value="NZ_LILB01000001.1"/>
</dbReference>
<accession>A0A0M0LK33</accession>
<gene>
    <name evidence="1" type="ORF">AMD00_02855</name>
</gene>
<evidence type="ECO:0000313" key="2">
    <source>
        <dbReference type="Proteomes" id="UP000036867"/>
    </source>
</evidence>
<dbReference type="GeneID" id="301135052"/>
<sequence>MCKIFEKSFLKIFMVVSMIVFSLVSVFIPKVNAAEEENVVSAMDEQVLADALRLIFEDGLKKDNEGKSLGYDREAFENTLADSDLKTEIIESMESGDLFANNNITNKSIDNVFPIQIVPYVAACEWHSMVDKPSYTKALNNCFSEKMKENYGPVALGSTIMNLIADKEFTLAAKQILKLGIRANVAGIAFTLGVIWFQCNGQMEEEFPGKSNKESVNKKT</sequence>
<keyword evidence="2" id="KW-1185">Reference proteome</keyword>
<dbReference type="Proteomes" id="UP000036867">
    <property type="component" value="Unassembled WGS sequence"/>
</dbReference>
<name>A0A0M0LK33_9BACL</name>
<dbReference type="AlphaFoldDB" id="A0A0M0LK33"/>
<organism evidence="1 2">
    <name type="scientific">Viridibacillus arvi</name>
    <dbReference type="NCBI Taxonomy" id="263475"/>
    <lineage>
        <taxon>Bacteria</taxon>
        <taxon>Bacillati</taxon>
        <taxon>Bacillota</taxon>
        <taxon>Bacilli</taxon>
        <taxon>Bacillales</taxon>
        <taxon>Caryophanaceae</taxon>
        <taxon>Viridibacillus</taxon>
    </lineage>
</organism>
<reference evidence="2" key="1">
    <citation type="submission" date="2015-08" db="EMBL/GenBank/DDBJ databases">
        <title>Fjat-10028 dsm 16317.</title>
        <authorList>
            <person name="Liu B."/>
            <person name="Wang J."/>
            <person name="Zhu Y."/>
            <person name="Liu G."/>
            <person name="Chen Q."/>
            <person name="Chen Z."/>
            <person name="Lan J."/>
            <person name="Che J."/>
            <person name="Ge C."/>
            <person name="Shi H."/>
            <person name="Pan Z."/>
            <person name="Liu X."/>
        </authorList>
    </citation>
    <scope>NUCLEOTIDE SEQUENCE [LARGE SCALE GENOMIC DNA]</scope>
    <source>
        <strain evidence="2">DSM 16317</strain>
    </source>
</reference>
<dbReference type="OrthoDB" id="2970406at2"/>
<protein>
    <submittedName>
        <fullName evidence="1">Uncharacterized protein</fullName>
    </submittedName>
</protein>